<organism evidence="1 2">
    <name type="scientific">Phormidesmis priestleyi</name>
    <dbReference type="NCBI Taxonomy" id="268141"/>
    <lineage>
        <taxon>Bacteria</taxon>
        <taxon>Bacillati</taxon>
        <taxon>Cyanobacteriota</taxon>
        <taxon>Cyanophyceae</taxon>
        <taxon>Leptolyngbyales</taxon>
        <taxon>Leptolyngbyaceae</taxon>
        <taxon>Phormidesmis</taxon>
    </lineage>
</organism>
<dbReference type="AlphaFoldDB" id="A0A2W4WGX7"/>
<dbReference type="EMBL" id="QBMP01000380">
    <property type="protein sequence ID" value="PZO44424.1"/>
    <property type="molecule type" value="Genomic_DNA"/>
</dbReference>
<proteinExistence type="predicted"/>
<feature type="non-terminal residue" evidence="1">
    <location>
        <position position="1"/>
    </location>
</feature>
<accession>A0A2W4WGX7</accession>
<dbReference type="Proteomes" id="UP000249794">
    <property type="component" value="Unassembled WGS sequence"/>
</dbReference>
<name>A0A2W4WGX7_9CYAN</name>
<reference evidence="2" key="1">
    <citation type="submission" date="2018-04" db="EMBL/GenBank/DDBJ databases">
        <authorList>
            <person name="Cornet L."/>
        </authorList>
    </citation>
    <scope>NUCLEOTIDE SEQUENCE [LARGE SCALE GENOMIC DNA]</scope>
</reference>
<evidence type="ECO:0000313" key="1">
    <source>
        <dbReference type="EMBL" id="PZO44424.1"/>
    </source>
</evidence>
<evidence type="ECO:0000313" key="2">
    <source>
        <dbReference type="Proteomes" id="UP000249794"/>
    </source>
</evidence>
<reference evidence="1 2" key="2">
    <citation type="submission" date="2018-06" db="EMBL/GenBank/DDBJ databases">
        <title>Metagenomic assembly of (sub)arctic Cyanobacteria and their associated microbiome from non-axenic cultures.</title>
        <authorList>
            <person name="Baurain D."/>
        </authorList>
    </citation>
    <scope>NUCLEOTIDE SEQUENCE [LARGE SCALE GENOMIC DNA]</scope>
    <source>
        <strain evidence="1">ULC027bin1</strain>
    </source>
</reference>
<comment type="caution">
    <text evidence="1">The sequence shown here is derived from an EMBL/GenBank/DDBJ whole genome shotgun (WGS) entry which is preliminary data.</text>
</comment>
<gene>
    <name evidence="1" type="ORF">DCF15_22020</name>
</gene>
<protein>
    <submittedName>
        <fullName evidence="1">Pentapeptide repeat-containing protein</fullName>
    </submittedName>
</protein>
<sequence>TDQGRAQLLAHAQAELEEWNAFTRKTTRQSLEKVA</sequence>